<dbReference type="Proteomes" id="UP000078492">
    <property type="component" value="Unassembled WGS sequence"/>
</dbReference>
<reference evidence="1 2" key="1">
    <citation type="submission" date="2015-09" db="EMBL/GenBank/DDBJ databases">
        <title>Trachymyrmex cornetzi WGS genome.</title>
        <authorList>
            <person name="Nygaard S."/>
            <person name="Hu H."/>
            <person name="Boomsma J."/>
            <person name="Zhang G."/>
        </authorList>
    </citation>
    <scope>NUCLEOTIDE SEQUENCE [LARGE SCALE GENOMIC DNA]</scope>
    <source>
        <strain evidence="1">Tcor2-1</strain>
        <tissue evidence="1">Whole body</tissue>
    </source>
</reference>
<name>A0A151JMB9_9HYME</name>
<sequence>MDGALAHGSRRVRNHLDLTFPGRWIGRGGPVSWCPRSPDLSSLNFFLRKYLKNVIFKNTHNKREYNGAYNSCLQ</sequence>
<dbReference type="GO" id="GO:0003676">
    <property type="term" value="F:nucleic acid binding"/>
    <property type="evidence" value="ECO:0007669"/>
    <property type="project" value="InterPro"/>
</dbReference>
<gene>
    <name evidence="1" type="ORF">ALC57_03144</name>
</gene>
<dbReference type="AlphaFoldDB" id="A0A151JMB9"/>
<accession>A0A151JMB9</accession>
<dbReference type="STRING" id="471704.A0A151JMB9"/>
<dbReference type="Gene3D" id="3.30.420.10">
    <property type="entry name" value="Ribonuclease H-like superfamily/Ribonuclease H"/>
    <property type="match status" value="1"/>
</dbReference>
<proteinExistence type="predicted"/>
<dbReference type="InterPro" id="IPR036397">
    <property type="entry name" value="RNaseH_sf"/>
</dbReference>
<evidence type="ECO:0000313" key="1">
    <source>
        <dbReference type="EMBL" id="KYN27435.1"/>
    </source>
</evidence>
<evidence type="ECO:0000313" key="2">
    <source>
        <dbReference type="Proteomes" id="UP000078492"/>
    </source>
</evidence>
<organism evidence="1 2">
    <name type="scientific">Trachymyrmex cornetzi</name>
    <dbReference type="NCBI Taxonomy" id="471704"/>
    <lineage>
        <taxon>Eukaryota</taxon>
        <taxon>Metazoa</taxon>
        <taxon>Ecdysozoa</taxon>
        <taxon>Arthropoda</taxon>
        <taxon>Hexapoda</taxon>
        <taxon>Insecta</taxon>
        <taxon>Pterygota</taxon>
        <taxon>Neoptera</taxon>
        <taxon>Endopterygota</taxon>
        <taxon>Hymenoptera</taxon>
        <taxon>Apocrita</taxon>
        <taxon>Aculeata</taxon>
        <taxon>Formicoidea</taxon>
        <taxon>Formicidae</taxon>
        <taxon>Myrmicinae</taxon>
        <taxon>Trachymyrmex</taxon>
    </lineage>
</organism>
<keyword evidence="2" id="KW-1185">Reference proteome</keyword>
<dbReference type="PANTHER" id="PTHR47326">
    <property type="entry name" value="TRANSPOSABLE ELEMENT TC3 TRANSPOSASE-LIKE PROTEIN"/>
    <property type="match status" value="1"/>
</dbReference>
<dbReference type="PANTHER" id="PTHR47326:SF1">
    <property type="entry name" value="HTH PSQ-TYPE DOMAIN-CONTAINING PROTEIN"/>
    <property type="match status" value="1"/>
</dbReference>
<dbReference type="EMBL" id="KQ978931">
    <property type="protein sequence ID" value="KYN27435.1"/>
    <property type="molecule type" value="Genomic_DNA"/>
</dbReference>
<protein>
    <submittedName>
        <fullName evidence="1">Uncharacterized protein</fullName>
    </submittedName>
</protein>